<evidence type="ECO:0000313" key="1">
    <source>
        <dbReference type="EMBL" id="PNT74486.1"/>
    </source>
</evidence>
<dbReference type="EMBL" id="CM000880">
    <property type="protein sequence ID" value="PNT74486.1"/>
    <property type="molecule type" value="Genomic_DNA"/>
</dbReference>
<sequence>MASCGSCWRVSRAVAACCYSCRRRWLLLGAAAGCRRTLILPPVAATRTCVSSLLVHQGGEKGDGREIASTPVAGLLCPHKQEPGKRDRKTELKNRILETQAESPSPSRLSQPIAGNNSQGICLTVRLFLHSSGVLSSIFLESFLT</sequence>
<dbReference type="Proteomes" id="UP000008810">
    <property type="component" value="Chromosome 1"/>
</dbReference>
<protein>
    <submittedName>
        <fullName evidence="1 2">Uncharacterized protein</fullName>
    </submittedName>
</protein>
<reference evidence="1 2" key="1">
    <citation type="journal article" date="2010" name="Nature">
        <title>Genome sequencing and analysis of the model grass Brachypodium distachyon.</title>
        <authorList>
            <consortium name="International Brachypodium Initiative"/>
        </authorList>
    </citation>
    <scope>NUCLEOTIDE SEQUENCE [LARGE SCALE GENOMIC DNA]</scope>
    <source>
        <strain evidence="1 2">Bd21</strain>
    </source>
</reference>
<gene>
    <name evidence="1" type="ORF">BRADI_1g15595v3</name>
</gene>
<keyword evidence="3" id="KW-1185">Reference proteome</keyword>
<reference evidence="1" key="2">
    <citation type="submission" date="2017-06" db="EMBL/GenBank/DDBJ databases">
        <title>WGS assembly of Brachypodium distachyon.</title>
        <authorList>
            <consortium name="The International Brachypodium Initiative"/>
            <person name="Lucas S."/>
            <person name="Harmon-Smith M."/>
            <person name="Lail K."/>
            <person name="Tice H."/>
            <person name="Grimwood J."/>
            <person name="Bruce D."/>
            <person name="Barry K."/>
            <person name="Shu S."/>
            <person name="Lindquist E."/>
            <person name="Wang M."/>
            <person name="Pitluck S."/>
            <person name="Vogel J.P."/>
            <person name="Garvin D.F."/>
            <person name="Mockler T.C."/>
            <person name="Schmutz J."/>
            <person name="Rokhsar D."/>
            <person name="Bevan M.W."/>
        </authorList>
    </citation>
    <scope>NUCLEOTIDE SEQUENCE</scope>
    <source>
        <strain evidence="1">Bd21</strain>
    </source>
</reference>
<dbReference type="AlphaFoldDB" id="A0A2K2DJM9"/>
<reference evidence="2" key="3">
    <citation type="submission" date="2018-08" db="UniProtKB">
        <authorList>
            <consortium name="EnsemblPlants"/>
        </authorList>
    </citation>
    <scope>IDENTIFICATION</scope>
    <source>
        <strain evidence="2">cv. Bd21</strain>
    </source>
</reference>
<evidence type="ECO:0000313" key="3">
    <source>
        <dbReference type="Proteomes" id="UP000008810"/>
    </source>
</evidence>
<dbReference type="EnsemblPlants" id="PNT74486">
    <property type="protein sequence ID" value="PNT74486"/>
    <property type="gene ID" value="BRADI_1g15595v3"/>
</dbReference>
<accession>A0A2K2DJM9</accession>
<proteinExistence type="predicted"/>
<evidence type="ECO:0000313" key="2">
    <source>
        <dbReference type="EnsemblPlants" id="PNT74486"/>
    </source>
</evidence>
<organism evidence="1">
    <name type="scientific">Brachypodium distachyon</name>
    <name type="common">Purple false brome</name>
    <name type="synonym">Trachynia distachya</name>
    <dbReference type="NCBI Taxonomy" id="15368"/>
    <lineage>
        <taxon>Eukaryota</taxon>
        <taxon>Viridiplantae</taxon>
        <taxon>Streptophyta</taxon>
        <taxon>Embryophyta</taxon>
        <taxon>Tracheophyta</taxon>
        <taxon>Spermatophyta</taxon>
        <taxon>Magnoliopsida</taxon>
        <taxon>Liliopsida</taxon>
        <taxon>Poales</taxon>
        <taxon>Poaceae</taxon>
        <taxon>BOP clade</taxon>
        <taxon>Pooideae</taxon>
        <taxon>Stipodae</taxon>
        <taxon>Brachypodieae</taxon>
        <taxon>Brachypodium</taxon>
    </lineage>
</organism>
<dbReference type="Gramene" id="PNT74486">
    <property type="protein sequence ID" value="PNT74486"/>
    <property type="gene ID" value="BRADI_1g15595v3"/>
</dbReference>
<dbReference type="ExpressionAtlas" id="A0A2K2DJM9">
    <property type="expression patterns" value="baseline"/>
</dbReference>
<name>A0A2K2DJM9_BRADI</name>
<dbReference type="InParanoid" id="A0A2K2DJM9"/>